<name>A0A098TPQ6_9CYAN</name>
<accession>A0A098TPQ6</accession>
<dbReference type="AlphaFoldDB" id="A0A098TPQ6"/>
<evidence type="ECO:0000313" key="1">
    <source>
        <dbReference type="EMBL" id="KGF73867.1"/>
    </source>
</evidence>
<evidence type="ECO:0000313" key="2">
    <source>
        <dbReference type="Proteomes" id="UP000030170"/>
    </source>
</evidence>
<dbReference type="InterPro" id="IPR011009">
    <property type="entry name" value="Kinase-like_dom_sf"/>
</dbReference>
<dbReference type="Proteomes" id="UP000030170">
    <property type="component" value="Unassembled WGS sequence"/>
</dbReference>
<protein>
    <recommendedName>
        <fullName evidence="3">Protein kinase domain-containing protein</fullName>
    </recommendedName>
</protein>
<dbReference type="OrthoDB" id="583109at2"/>
<dbReference type="STRING" id="1497020.DO97_05725"/>
<proteinExistence type="predicted"/>
<comment type="caution">
    <text evidence="1">The sequence shown here is derived from an EMBL/GenBank/DDBJ whole genome shotgun (WGS) entry which is preliminary data.</text>
</comment>
<dbReference type="Gene3D" id="1.10.510.10">
    <property type="entry name" value="Transferase(Phosphotransferase) domain 1"/>
    <property type="match status" value="1"/>
</dbReference>
<reference evidence="1 2" key="1">
    <citation type="journal article" date="2014" name="Mol. Ecol.">
        <title>Evolution of Synechococcus.</title>
        <authorList>
            <person name="Dvorak P."/>
            <person name="Casamatta D."/>
            <person name="Hasler P."/>
            <person name="Poulickova A."/>
            <person name="Ondrej V."/>
            <person name="Sanges R."/>
        </authorList>
    </citation>
    <scope>NUCLEOTIDE SEQUENCE [LARGE SCALE GENOMIC DNA]</scope>
    <source>
        <strain evidence="1 2">CAUP A 1101</strain>
    </source>
</reference>
<evidence type="ECO:0008006" key="3">
    <source>
        <dbReference type="Google" id="ProtNLM"/>
    </source>
</evidence>
<dbReference type="SUPFAM" id="SSF56112">
    <property type="entry name" value="Protein kinase-like (PK-like)"/>
    <property type="match status" value="1"/>
</dbReference>
<gene>
    <name evidence="1" type="ORF">DO97_05725</name>
</gene>
<sequence>MEVYVNRRCIKLKPQKAIGKGGEADVYDIGGGKALKVFKSPSHPDYQGSPLEQQAACDRLREHQQKLRQFPAQLPDRVVRPEALATDQQGQILGYTMPFLRGTEVLLRYGDRGFRQTGIPQQTVVQIFQDLYQTVAQLHQAQVVIGDFNDLNVLVLGHQAHLIDADSFQFGKFLARVFTARFVDPLLCDAPAHQLILQAPHTPDSDWYAFTVMLMQCLLFVHPYGGVYQPKDPAQRLPHDLRPLHRITIFHPQVKYPKPALPYHCLPDGLLHHFHQVFEHNLRGQFPRSLLDNLHWNQCPTCGLEYARPCCPNCAQMAPGTVKEMTRVRGTVVATQVFVTQGVILQAALSGEQLCWLFHDRGAFRRETDQAVLTGDLNPQLQFWLQGAKTWVGQQGQVVALTSQGVLPGITVERCGLAHSLAVNQDHAYWINNGQLLRNGHLGPHYIGDVLTGQTRFWMGSQFGFGFYQAANLRVAFVFDRQQQGLNDRVQLPRWQGQLMEVTCTFSDRYCWVLTATQEQGKQIHRCTVIGRDGVLLGAIAAEPGGDQSWLTTLQGKCAVDNFLLAATDQGIVRVELHQGQLTCTKEFPDTEPFVDSSSQLFATSQGLYIVNRRQIQFLKLAKSSP</sequence>
<dbReference type="EMBL" id="JJML01000002">
    <property type="protein sequence ID" value="KGF73867.1"/>
    <property type="molecule type" value="Genomic_DNA"/>
</dbReference>
<keyword evidence="2" id="KW-1185">Reference proteome</keyword>
<organism evidence="1 2">
    <name type="scientific">Neosynechococcus sphagnicola sy1</name>
    <dbReference type="NCBI Taxonomy" id="1497020"/>
    <lineage>
        <taxon>Bacteria</taxon>
        <taxon>Bacillati</taxon>
        <taxon>Cyanobacteriota</taxon>
        <taxon>Cyanophyceae</taxon>
        <taxon>Neosynechococcales</taxon>
        <taxon>Neosynechococcaceae</taxon>
        <taxon>Neosynechococcus</taxon>
    </lineage>
</organism>